<protein>
    <submittedName>
        <fullName evidence="1">Nuclear transport factor 2 family protein</fullName>
    </submittedName>
</protein>
<dbReference type="InterPro" id="IPR032710">
    <property type="entry name" value="NTF2-like_dom_sf"/>
</dbReference>
<organism evidence="1 2">
    <name type="scientific">Inconstantimicrobium porci</name>
    <dbReference type="NCBI Taxonomy" id="2652291"/>
    <lineage>
        <taxon>Bacteria</taxon>
        <taxon>Bacillati</taxon>
        <taxon>Bacillota</taxon>
        <taxon>Clostridia</taxon>
        <taxon>Eubacteriales</taxon>
        <taxon>Clostridiaceae</taxon>
        <taxon>Inconstantimicrobium</taxon>
    </lineage>
</organism>
<proteinExistence type="predicted"/>
<dbReference type="RefSeq" id="WP_154532524.1">
    <property type="nucleotide sequence ID" value="NZ_JAXFSD010000139.1"/>
</dbReference>
<accession>A0A7X2T2R4</accession>
<dbReference type="EMBL" id="VULX01000035">
    <property type="protein sequence ID" value="MSR92535.1"/>
    <property type="molecule type" value="Genomic_DNA"/>
</dbReference>
<gene>
    <name evidence="1" type="ORF">FYJ33_14440</name>
</gene>
<comment type="caution">
    <text evidence="1">The sequence shown here is derived from an EMBL/GenBank/DDBJ whole genome shotgun (WGS) entry which is preliminary data.</text>
</comment>
<name>A0A7X2T2R4_9CLOT</name>
<dbReference type="Proteomes" id="UP000460287">
    <property type="component" value="Unassembled WGS sequence"/>
</dbReference>
<dbReference type="SUPFAM" id="SSF54427">
    <property type="entry name" value="NTF2-like"/>
    <property type="match status" value="1"/>
</dbReference>
<keyword evidence="2" id="KW-1185">Reference proteome</keyword>
<reference evidence="1 2" key="1">
    <citation type="submission" date="2019-08" db="EMBL/GenBank/DDBJ databases">
        <title>In-depth cultivation of the pig gut microbiome towards novel bacterial diversity and tailored functional studies.</title>
        <authorList>
            <person name="Wylensek D."/>
            <person name="Hitch T.C.A."/>
            <person name="Clavel T."/>
        </authorList>
    </citation>
    <scope>NUCLEOTIDE SEQUENCE [LARGE SCALE GENOMIC DNA]</scope>
    <source>
        <strain evidence="1 2">WCA-383-APC-5B</strain>
    </source>
</reference>
<evidence type="ECO:0000313" key="1">
    <source>
        <dbReference type="EMBL" id="MSR92535.1"/>
    </source>
</evidence>
<sequence length="116" mass="13657">MAAKDIIKSFWNDLIASNKSKLKEYFSEEALINIHNINKEITLEEYINRNCDHKEEWDGEIVRHVEMNGLSVVVTKINTSEDNLSYNVVSFMKIKDDKIISIDEYWAENGRMPMWD</sequence>
<evidence type="ECO:0000313" key="2">
    <source>
        <dbReference type="Proteomes" id="UP000460287"/>
    </source>
</evidence>
<dbReference type="Gene3D" id="3.10.450.50">
    <property type="match status" value="1"/>
</dbReference>
<dbReference type="AlphaFoldDB" id="A0A7X2T2R4"/>